<evidence type="ECO:0000313" key="2">
    <source>
        <dbReference type="Proteomes" id="UP000010077"/>
    </source>
</evidence>
<gene>
    <name evidence="1" type="ORF">A1OE_851</name>
</gene>
<evidence type="ECO:0000313" key="1">
    <source>
        <dbReference type="EMBL" id="AFX99036.1"/>
    </source>
</evidence>
<dbReference type="KEGG" id="thal:A1OE_851"/>
<proteinExistence type="predicted"/>
<accession>K7ZCZ8</accession>
<organism evidence="1 2">
    <name type="scientific">Candidatus Endolissoclinum faulkneri L2</name>
    <dbReference type="NCBI Taxonomy" id="1193729"/>
    <lineage>
        <taxon>Bacteria</taxon>
        <taxon>Pseudomonadati</taxon>
        <taxon>Pseudomonadota</taxon>
        <taxon>Alphaproteobacteria</taxon>
        <taxon>Rhodospirillales</taxon>
        <taxon>Rhodospirillaceae</taxon>
        <taxon>Candidatus Endolissoclinum</taxon>
    </lineage>
</organism>
<reference evidence="1 2" key="1">
    <citation type="journal article" date="2012" name="Proc. Natl. Acad. Sci. U.S.A.">
        <title>Genome streamlining and chemical defense in a coral reef symbiosis.</title>
        <authorList>
            <person name="Kwan J.C."/>
            <person name="Donia M.S."/>
            <person name="Han A.W."/>
            <person name="Hirose E."/>
            <person name="Haygood M.G."/>
            <person name="Schmidt E.W."/>
        </authorList>
    </citation>
    <scope>NUCLEOTIDE SEQUENCE [LARGE SCALE GENOMIC DNA]</scope>
    <source>
        <strain evidence="1 2">L2</strain>
    </source>
</reference>
<dbReference type="EMBL" id="CP003539">
    <property type="protein sequence ID" value="AFX99036.1"/>
    <property type="molecule type" value="Genomic_DNA"/>
</dbReference>
<name>K7ZCZ8_9PROT</name>
<dbReference type="Proteomes" id="UP000010077">
    <property type="component" value="Chromosome"/>
</dbReference>
<sequence length="61" mass="6894">MILPAKQICGRKSLIFVSLIVNSLISIKYPGHIPMSKHSYINSLDSTNAKILFNINNNYMQ</sequence>
<keyword evidence="2" id="KW-1185">Reference proteome</keyword>
<dbReference type="AlphaFoldDB" id="K7ZCZ8"/>
<dbReference type="HOGENOM" id="CLU_2913805_0_0_5"/>
<protein>
    <submittedName>
        <fullName evidence="1">Uncharacterized protein</fullName>
    </submittedName>
</protein>